<dbReference type="Proteomes" id="UP000250275">
    <property type="component" value="Unassembled WGS sequence"/>
</dbReference>
<dbReference type="AlphaFoldDB" id="A0A310SNF3"/>
<sequence>MGAHVTFDLSAISSETWCRSSWVGSVSGSSSDQCLRLTIELVSMTARLCSLLTNEIRGRGSSVLKIRTWAFEEYIALCSSTSQVTKDVGLEEFVG</sequence>
<accession>A0A310SNF3</accession>
<proteinExistence type="predicted"/>
<protein>
    <submittedName>
        <fullName evidence="1">Uncharacterized protein</fullName>
    </submittedName>
</protein>
<name>A0A310SNF3_9HYME</name>
<evidence type="ECO:0000313" key="2">
    <source>
        <dbReference type="Proteomes" id="UP000250275"/>
    </source>
</evidence>
<reference evidence="1 2" key="1">
    <citation type="submission" date="2015-07" db="EMBL/GenBank/DDBJ databases">
        <title>The genome of Eufriesea mexicana.</title>
        <authorList>
            <person name="Pan H."/>
            <person name="Kapheim K."/>
        </authorList>
    </citation>
    <scope>NUCLEOTIDE SEQUENCE [LARGE SCALE GENOMIC DNA]</scope>
    <source>
        <strain evidence="1">0111107269</strain>
        <tissue evidence="1">Whole body</tissue>
    </source>
</reference>
<keyword evidence="2" id="KW-1185">Reference proteome</keyword>
<organism evidence="1 2">
    <name type="scientific">Eufriesea mexicana</name>
    <dbReference type="NCBI Taxonomy" id="516756"/>
    <lineage>
        <taxon>Eukaryota</taxon>
        <taxon>Metazoa</taxon>
        <taxon>Ecdysozoa</taxon>
        <taxon>Arthropoda</taxon>
        <taxon>Hexapoda</taxon>
        <taxon>Insecta</taxon>
        <taxon>Pterygota</taxon>
        <taxon>Neoptera</taxon>
        <taxon>Endopterygota</taxon>
        <taxon>Hymenoptera</taxon>
        <taxon>Apocrita</taxon>
        <taxon>Aculeata</taxon>
        <taxon>Apoidea</taxon>
        <taxon>Anthophila</taxon>
        <taxon>Apidae</taxon>
        <taxon>Eufriesea</taxon>
    </lineage>
</organism>
<dbReference type="EMBL" id="KQ759804">
    <property type="protein sequence ID" value="OAD62815.1"/>
    <property type="molecule type" value="Genomic_DNA"/>
</dbReference>
<evidence type="ECO:0000313" key="1">
    <source>
        <dbReference type="EMBL" id="OAD62815.1"/>
    </source>
</evidence>
<gene>
    <name evidence="1" type="ORF">WN48_07482</name>
</gene>